<evidence type="ECO:0000313" key="4">
    <source>
        <dbReference type="Proteomes" id="UP000605676"/>
    </source>
</evidence>
<evidence type="ECO:0000259" key="2">
    <source>
        <dbReference type="PROSITE" id="PS50966"/>
    </source>
</evidence>
<keyword evidence="4" id="KW-1185">Reference proteome</keyword>
<reference evidence="3 4" key="1">
    <citation type="submission" date="2021-01" db="EMBL/GenBank/DDBJ databases">
        <title>Carboxyliciviraga sp.nov., isolated from coastal sediments.</title>
        <authorList>
            <person name="Lu D."/>
            <person name="Zhang T."/>
        </authorList>
    </citation>
    <scope>NUCLEOTIDE SEQUENCE [LARGE SCALE GENOMIC DNA]</scope>
    <source>
        <strain evidence="3 4">N1Y132</strain>
    </source>
</reference>
<dbReference type="PROSITE" id="PS50966">
    <property type="entry name" value="ZF_SWIM"/>
    <property type="match status" value="1"/>
</dbReference>
<gene>
    <name evidence="3" type="ORF">JIV24_18730</name>
</gene>
<evidence type="ECO:0000313" key="3">
    <source>
        <dbReference type="EMBL" id="MBK3519390.1"/>
    </source>
</evidence>
<dbReference type="Pfam" id="PF04434">
    <property type="entry name" value="SWIM"/>
    <property type="match status" value="1"/>
</dbReference>
<dbReference type="InterPro" id="IPR007527">
    <property type="entry name" value="Znf_SWIM"/>
</dbReference>
<evidence type="ECO:0000256" key="1">
    <source>
        <dbReference type="PROSITE-ProRule" id="PRU00325"/>
    </source>
</evidence>
<keyword evidence="1" id="KW-0863">Zinc-finger</keyword>
<accession>A0ABS1HPJ5</accession>
<protein>
    <submittedName>
        <fullName evidence="3">SWIM zinc finger family protein</fullName>
    </submittedName>
</protein>
<name>A0ABS1HPJ5_9BACT</name>
<sequence>MSSYEIKADNNSESADYYCDCPYGGAICKHVAAVALAINDEKTITITSHEEVPDEESWEQLIKDAKPKDLRNFMLGFGVKNQDFRLQIKLAFLKPLSVENADNIPYYQSQINGIFDNYDYRGFIDYRSSYKAINDVSKFMTKADNFYSKGNLNEAFCISAAIAMEGVKAIQYMDDSSGECGGAIYEAFQVIENILNNNKPSHELKERIFNWLYEQVQNSDYRSYGVGDSLEPLFFDTAASLKQMDIAYEFIDAKIIELDKEDGWSKKYYLQSYLGQKINLLQSEGRTVEADNIIDSYLHFEEFRQIRVAQALSASNPEEAEKLILDGIKIAQQDDAPGTVHQWKDQLLELYKQQKQAFKYNKLARELFVENTSDIKYFKVYKQTSPKDNWEEKRNKLIAELNNKKRGYYGGISLDDLAKIYIEEQMIDELFAIVSSSNSIHTIIKYTNHLKEKFPAELLEYYKAAIEIQAEQTGRNVYVSLVKYLKQMAKLKGGLPAAKGLKVSLLNNYKNRPAMKEEFWKLNWD</sequence>
<keyword evidence="1" id="KW-0862">Zinc</keyword>
<keyword evidence="1" id="KW-0479">Metal-binding</keyword>
<dbReference type="Proteomes" id="UP000605676">
    <property type="component" value="Unassembled WGS sequence"/>
</dbReference>
<organism evidence="3 4">
    <name type="scientific">Carboxylicivirga marina</name>
    <dbReference type="NCBI Taxonomy" id="2800988"/>
    <lineage>
        <taxon>Bacteria</taxon>
        <taxon>Pseudomonadati</taxon>
        <taxon>Bacteroidota</taxon>
        <taxon>Bacteroidia</taxon>
        <taxon>Marinilabiliales</taxon>
        <taxon>Marinilabiliaceae</taxon>
        <taxon>Carboxylicivirga</taxon>
    </lineage>
</organism>
<dbReference type="RefSeq" id="WP_200466609.1">
    <property type="nucleotide sequence ID" value="NZ_JAENRR010000065.1"/>
</dbReference>
<comment type="caution">
    <text evidence="3">The sequence shown here is derived from an EMBL/GenBank/DDBJ whole genome shotgun (WGS) entry which is preliminary data.</text>
</comment>
<feature type="domain" description="SWIM-type" evidence="2">
    <location>
        <begin position="4"/>
        <end position="39"/>
    </location>
</feature>
<proteinExistence type="predicted"/>
<dbReference type="EMBL" id="JAENRR010000065">
    <property type="protein sequence ID" value="MBK3519390.1"/>
    <property type="molecule type" value="Genomic_DNA"/>
</dbReference>